<proteinExistence type="predicted"/>
<dbReference type="EMBL" id="LGRX02031424">
    <property type="protein sequence ID" value="KAK3244778.1"/>
    <property type="molecule type" value="Genomic_DNA"/>
</dbReference>
<reference evidence="3 4" key="1">
    <citation type="journal article" date="2015" name="Genome Biol. Evol.">
        <title>Comparative Genomics of a Bacterivorous Green Alga Reveals Evolutionary Causalities and Consequences of Phago-Mixotrophic Mode of Nutrition.</title>
        <authorList>
            <person name="Burns J.A."/>
            <person name="Paasch A."/>
            <person name="Narechania A."/>
            <person name="Kim E."/>
        </authorList>
    </citation>
    <scope>NUCLEOTIDE SEQUENCE [LARGE SCALE GENOMIC DNA]</scope>
    <source>
        <strain evidence="3">PLY_AMNH</strain>
    </source>
</reference>
<dbReference type="EMBL" id="LGRX02033019">
    <property type="protein sequence ID" value="KAK3243254.1"/>
    <property type="molecule type" value="Genomic_DNA"/>
</dbReference>
<keyword evidence="1" id="KW-0732">Signal</keyword>
<feature type="chain" id="PRO_5042442668" evidence="1">
    <location>
        <begin position="29"/>
        <end position="71"/>
    </location>
</feature>
<protein>
    <submittedName>
        <fullName evidence="3">Uncharacterized protein</fullName>
    </submittedName>
</protein>
<reference evidence="3" key="2">
    <citation type="submission" date="2023-06" db="EMBL/GenBank/DDBJ databases">
        <title>Long-read-based genome assembly of the green algal bacterivore Cymbomonas tetramitiformis.</title>
        <authorList>
            <person name="Gyaltshen Y."/>
            <person name="Rozenberg A."/>
            <person name="Paasch A."/>
            <person name="Burns J.A."/>
            <person name="Warring S."/>
            <person name="Larson R."/>
            <person name="Maurer-Alcala X."/>
            <person name="Dacks J."/>
            <person name="Kim E."/>
        </authorList>
    </citation>
    <scope>NUCLEOTIDE SEQUENCE</scope>
    <source>
        <strain evidence="3">PLY_AMNH</strain>
    </source>
</reference>
<dbReference type="AlphaFoldDB" id="A0AAE0EY48"/>
<name>A0AAE0EY48_9CHLO</name>
<evidence type="ECO:0000313" key="4">
    <source>
        <dbReference type="Proteomes" id="UP001190700"/>
    </source>
</evidence>
<evidence type="ECO:0000256" key="1">
    <source>
        <dbReference type="SAM" id="SignalP"/>
    </source>
</evidence>
<dbReference type="Proteomes" id="UP001190700">
    <property type="component" value="Unassembled WGS sequence"/>
</dbReference>
<comment type="caution">
    <text evidence="3">The sequence shown here is derived from an EMBL/GenBank/DDBJ whole genome shotgun (WGS) entry which is preliminary data.</text>
</comment>
<evidence type="ECO:0000313" key="2">
    <source>
        <dbReference type="EMBL" id="KAK3243254.1"/>
    </source>
</evidence>
<sequence>MAHLWFPTLQYKRKIVILGLLLLTEVSGWDGECGFMECGDSCPSGSTQDMGLSEYCLFTWAPYCCWDGALR</sequence>
<organism evidence="3 4">
    <name type="scientific">Cymbomonas tetramitiformis</name>
    <dbReference type="NCBI Taxonomy" id="36881"/>
    <lineage>
        <taxon>Eukaryota</taxon>
        <taxon>Viridiplantae</taxon>
        <taxon>Chlorophyta</taxon>
        <taxon>Pyramimonadophyceae</taxon>
        <taxon>Pyramimonadales</taxon>
        <taxon>Pyramimonadaceae</taxon>
        <taxon>Cymbomonas</taxon>
    </lineage>
</organism>
<accession>A0AAE0EY48</accession>
<evidence type="ECO:0000313" key="3">
    <source>
        <dbReference type="EMBL" id="KAK3244778.1"/>
    </source>
</evidence>
<gene>
    <name evidence="3" type="ORF">CYMTET_45626</name>
    <name evidence="2" type="ORF">CYMTET_47078</name>
</gene>
<keyword evidence="4" id="KW-1185">Reference proteome</keyword>
<feature type="signal peptide" evidence="1">
    <location>
        <begin position="1"/>
        <end position="28"/>
    </location>
</feature>